<dbReference type="GO" id="GO:0000978">
    <property type="term" value="F:RNA polymerase II cis-regulatory region sequence-specific DNA binding"/>
    <property type="evidence" value="ECO:0007669"/>
    <property type="project" value="TreeGrafter"/>
</dbReference>
<dbReference type="Pfam" id="PF00096">
    <property type="entry name" value="zf-C2H2"/>
    <property type="match status" value="1"/>
</dbReference>
<dbReference type="InterPro" id="IPR013087">
    <property type="entry name" value="Znf_C2H2_type"/>
</dbReference>
<name>A0A7K5H6G7_9AVES</name>
<dbReference type="EMBL" id="VZRC01001790">
    <property type="protein sequence ID" value="NWS64960.1"/>
    <property type="molecule type" value="Genomic_DNA"/>
</dbReference>
<evidence type="ECO:0000256" key="3">
    <source>
        <dbReference type="ARBA" id="ARBA00022771"/>
    </source>
</evidence>
<dbReference type="GO" id="GO:0008270">
    <property type="term" value="F:zinc ion binding"/>
    <property type="evidence" value="ECO:0007669"/>
    <property type="project" value="UniProtKB-KW"/>
</dbReference>
<dbReference type="Gene3D" id="3.30.160.60">
    <property type="entry name" value="Classic Zinc Finger"/>
    <property type="match status" value="3"/>
</dbReference>
<keyword evidence="1" id="KW-0479">Metal-binding</keyword>
<reference evidence="8 9" key="1">
    <citation type="submission" date="2019-09" db="EMBL/GenBank/DDBJ databases">
        <title>Bird 10,000 Genomes (B10K) Project - Family phase.</title>
        <authorList>
            <person name="Zhang G."/>
        </authorList>
    </citation>
    <scope>NUCLEOTIDE SEQUENCE [LARGE SCALE GENOMIC DNA]</scope>
    <source>
        <strain evidence="8">B10K-CU-031-22</strain>
    </source>
</reference>
<feature type="domain" description="C2H2-type" evidence="7">
    <location>
        <begin position="1"/>
        <end position="20"/>
    </location>
</feature>
<organism evidence="8 9">
    <name type="scientific">Chunga burmeisteri</name>
    <name type="common">Black-legged seriema</name>
    <dbReference type="NCBI Taxonomy" id="1352770"/>
    <lineage>
        <taxon>Eukaryota</taxon>
        <taxon>Metazoa</taxon>
        <taxon>Chordata</taxon>
        <taxon>Craniata</taxon>
        <taxon>Vertebrata</taxon>
        <taxon>Euteleostomi</taxon>
        <taxon>Archelosauria</taxon>
        <taxon>Archosauria</taxon>
        <taxon>Dinosauria</taxon>
        <taxon>Saurischia</taxon>
        <taxon>Theropoda</taxon>
        <taxon>Coelurosauria</taxon>
        <taxon>Aves</taxon>
        <taxon>Neognathae</taxon>
        <taxon>Neoaves</taxon>
        <taxon>Telluraves</taxon>
        <taxon>Australaves</taxon>
        <taxon>Cariamiformes</taxon>
        <taxon>Cariamidae</taxon>
        <taxon>Chunga</taxon>
    </lineage>
</organism>
<accession>A0A7K5H6G7</accession>
<proteinExistence type="predicted"/>
<dbReference type="InterPro" id="IPR036236">
    <property type="entry name" value="Znf_C2H2_sf"/>
</dbReference>
<dbReference type="SUPFAM" id="SSF57667">
    <property type="entry name" value="beta-beta-alpha zinc fingers"/>
    <property type="match status" value="1"/>
</dbReference>
<protein>
    <submittedName>
        <fullName evidence="8">ZSCA2 protein</fullName>
    </submittedName>
</protein>
<evidence type="ECO:0000259" key="7">
    <source>
        <dbReference type="PROSITE" id="PS50157"/>
    </source>
</evidence>
<sequence length="56" mass="6342">SFSRSSNLAVHQRLHAGEKPYKCLECGKSFSRSSHLITHQRLHTGEKPYKCPDCGK</sequence>
<comment type="caution">
    <text evidence="8">The sequence shown here is derived from an EMBL/GenBank/DDBJ whole genome shotgun (WGS) entry which is preliminary data.</text>
</comment>
<evidence type="ECO:0000256" key="1">
    <source>
        <dbReference type="ARBA" id="ARBA00022723"/>
    </source>
</evidence>
<evidence type="ECO:0000256" key="6">
    <source>
        <dbReference type="PROSITE-ProRule" id="PRU00042"/>
    </source>
</evidence>
<dbReference type="PANTHER" id="PTHR23235:SF142">
    <property type="entry name" value="ZINC FINGER PROTEIN 384"/>
    <property type="match status" value="1"/>
</dbReference>
<dbReference type="FunFam" id="3.30.160.60:FF:002343">
    <property type="entry name" value="Zinc finger protein 33A"/>
    <property type="match status" value="1"/>
</dbReference>
<dbReference type="PANTHER" id="PTHR23235">
    <property type="entry name" value="KRUEPPEL-LIKE TRANSCRIPTION FACTOR"/>
    <property type="match status" value="1"/>
</dbReference>
<keyword evidence="4" id="KW-0862">Zinc</keyword>
<feature type="non-terminal residue" evidence="8">
    <location>
        <position position="56"/>
    </location>
</feature>
<evidence type="ECO:0000313" key="9">
    <source>
        <dbReference type="Proteomes" id="UP000541181"/>
    </source>
</evidence>
<dbReference type="SMART" id="SM00355">
    <property type="entry name" value="ZnF_C2H2"/>
    <property type="match status" value="1"/>
</dbReference>
<keyword evidence="5" id="KW-0539">Nucleus</keyword>
<feature type="non-terminal residue" evidence="8">
    <location>
        <position position="1"/>
    </location>
</feature>
<dbReference type="OrthoDB" id="9893417at2759"/>
<dbReference type="PROSITE" id="PS50157">
    <property type="entry name" value="ZINC_FINGER_C2H2_2"/>
    <property type="match status" value="2"/>
</dbReference>
<evidence type="ECO:0000256" key="4">
    <source>
        <dbReference type="ARBA" id="ARBA00022833"/>
    </source>
</evidence>
<keyword evidence="9" id="KW-1185">Reference proteome</keyword>
<dbReference type="Proteomes" id="UP000541181">
    <property type="component" value="Unassembled WGS sequence"/>
</dbReference>
<dbReference type="AlphaFoldDB" id="A0A7K5H6G7"/>
<evidence type="ECO:0000256" key="2">
    <source>
        <dbReference type="ARBA" id="ARBA00022737"/>
    </source>
</evidence>
<feature type="domain" description="C2H2-type" evidence="7">
    <location>
        <begin position="21"/>
        <end position="48"/>
    </location>
</feature>
<gene>
    <name evidence="8" type="primary">Zscan2_5</name>
    <name evidence="8" type="ORF">CHUBUR_R04544</name>
</gene>
<dbReference type="PRINTS" id="PR00048">
    <property type="entry name" value="ZINCFINGER"/>
</dbReference>
<keyword evidence="2" id="KW-0677">Repeat</keyword>
<dbReference type="GO" id="GO:0000981">
    <property type="term" value="F:DNA-binding transcription factor activity, RNA polymerase II-specific"/>
    <property type="evidence" value="ECO:0007669"/>
    <property type="project" value="TreeGrafter"/>
</dbReference>
<dbReference type="PROSITE" id="PS00028">
    <property type="entry name" value="ZINC_FINGER_C2H2_1"/>
    <property type="match status" value="1"/>
</dbReference>
<evidence type="ECO:0000256" key="5">
    <source>
        <dbReference type="ARBA" id="ARBA00023242"/>
    </source>
</evidence>
<evidence type="ECO:0000313" key="8">
    <source>
        <dbReference type="EMBL" id="NWS64960.1"/>
    </source>
</evidence>
<keyword evidence="3 6" id="KW-0863">Zinc-finger</keyword>